<sequence length="680" mass="72709">MSLIGWALSVVVARLLSWLRYCQDPAAGQPAAADADQPSTSLSAASLARDAHVRVAILDLNGFLVPGWPVAAGVSKVRSIAAALAGADIAVFVTYDGARPSFKQNRTPGIKDSASRVTASQWAAAAVAAAPAAPPREFEQHSERTMHRVVDVAKNLCANYGVPIWEAPCEGEWQATALAIATQRILDNNSGGAAVSNIAILSRDGDAWLGLVGMPNVVWVHNVRVPRTGDEGEGGEATGAGEAGQVMFVKINRAQVLDTFAFSKDIKVQAMMLALATSDFSSLPGATTDKVLQAVVAASDTAAAAGSDYWEDHFIKEVARLPDTKGVLSHVAVNLCLVFGQPRGVENGKLSFLRDPISELGIESPALIAAINTMSGVLAKRMPRGSCPLPECWCSGLTQQQQQQPSTSAAAAAAAAQPSGSRPAPPSPAAAAQPSSSSSSTSRVQAALDNRCHTTQSTSTHWYNGPKGAVICRNCYQVWRKADYPDELHAHHKDLQGPCGRCSSDETPQWHNSKDGSGETWCKDCYLKYMYPHQKWGTGSTMHWRLPEAVQQIKDTFCQKSLQANLSPHQPGRMGKLKNKEAAEYVRLLMGRPEIEDVVREAIESLTAQGDQALQGSTAEVKIMNWWQNLHKERAAAAAAESAAEPAAAEPPLQQTPTPTRQKRAAATKAEERLKQQKEN</sequence>
<gene>
    <name evidence="3" type="ORF">TSOC_007385</name>
</gene>
<feature type="compositionally biased region" description="Low complexity" evidence="1">
    <location>
        <begin position="404"/>
        <end position="422"/>
    </location>
</feature>
<evidence type="ECO:0000313" key="4">
    <source>
        <dbReference type="Proteomes" id="UP000236333"/>
    </source>
</evidence>
<evidence type="ECO:0008006" key="5">
    <source>
        <dbReference type="Google" id="ProtNLM"/>
    </source>
</evidence>
<dbReference type="InterPro" id="IPR029060">
    <property type="entry name" value="PIN-like_dom_sf"/>
</dbReference>
<feature type="compositionally biased region" description="Low complexity" evidence="1">
    <location>
        <begin position="429"/>
        <end position="447"/>
    </location>
</feature>
<name>A0A2J8A167_9CHLO</name>
<reference evidence="3 4" key="1">
    <citation type="journal article" date="2017" name="Mol. Biol. Evol.">
        <title>The 4-celled Tetrabaena socialis nuclear genome reveals the essential components for genetic control of cell number at the origin of multicellularity in the volvocine lineage.</title>
        <authorList>
            <person name="Featherston J."/>
            <person name="Arakaki Y."/>
            <person name="Hanschen E.R."/>
            <person name="Ferris P.J."/>
            <person name="Michod R.E."/>
            <person name="Olson B.J.S.C."/>
            <person name="Nozaki H."/>
            <person name="Durand P.M."/>
        </authorList>
    </citation>
    <scope>NUCLEOTIDE SEQUENCE [LARGE SCALE GENOMIC DNA]</scope>
    <source>
        <strain evidence="3 4">NIES-571</strain>
    </source>
</reference>
<evidence type="ECO:0000313" key="3">
    <source>
        <dbReference type="EMBL" id="PNH06260.1"/>
    </source>
</evidence>
<proteinExistence type="predicted"/>
<dbReference type="Gene3D" id="3.40.50.1010">
    <property type="entry name" value="5'-nuclease"/>
    <property type="match status" value="1"/>
</dbReference>
<dbReference type="Proteomes" id="UP000236333">
    <property type="component" value="Unassembled WGS sequence"/>
</dbReference>
<dbReference type="EMBL" id="PGGS01000247">
    <property type="protein sequence ID" value="PNH06260.1"/>
    <property type="molecule type" value="Genomic_DNA"/>
</dbReference>
<dbReference type="AlphaFoldDB" id="A0A2J8A167"/>
<evidence type="ECO:0000256" key="1">
    <source>
        <dbReference type="SAM" id="MobiDB-lite"/>
    </source>
</evidence>
<organism evidence="3 4">
    <name type="scientific">Tetrabaena socialis</name>
    <dbReference type="NCBI Taxonomy" id="47790"/>
    <lineage>
        <taxon>Eukaryota</taxon>
        <taxon>Viridiplantae</taxon>
        <taxon>Chlorophyta</taxon>
        <taxon>core chlorophytes</taxon>
        <taxon>Chlorophyceae</taxon>
        <taxon>CS clade</taxon>
        <taxon>Chlamydomonadales</taxon>
        <taxon>Tetrabaenaceae</taxon>
        <taxon>Tetrabaena</taxon>
    </lineage>
</organism>
<dbReference type="PANTHER" id="PTHR23261">
    <property type="entry name" value="GROUNDHOG-RELATED"/>
    <property type="match status" value="1"/>
</dbReference>
<dbReference type="InterPro" id="IPR052886">
    <property type="entry name" value="LCS_TC/CRSF"/>
</dbReference>
<feature type="compositionally biased region" description="Low complexity" evidence="1">
    <location>
        <begin position="636"/>
        <end position="652"/>
    </location>
</feature>
<feature type="signal peptide" evidence="2">
    <location>
        <begin position="1"/>
        <end position="28"/>
    </location>
</feature>
<keyword evidence="4" id="KW-1185">Reference proteome</keyword>
<evidence type="ECO:0000256" key="2">
    <source>
        <dbReference type="SAM" id="SignalP"/>
    </source>
</evidence>
<feature type="compositionally biased region" description="Basic and acidic residues" evidence="1">
    <location>
        <begin position="669"/>
        <end position="680"/>
    </location>
</feature>
<feature type="chain" id="PRO_5014387881" description="GATA-type domain-containing protein" evidence="2">
    <location>
        <begin position="29"/>
        <end position="680"/>
    </location>
</feature>
<dbReference type="SUPFAM" id="SSF88723">
    <property type="entry name" value="PIN domain-like"/>
    <property type="match status" value="1"/>
</dbReference>
<comment type="caution">
    <text evidence="3">The sequence shown here is derived from an EMBL/GenBank/DDBJ whole genome shotgun (WGS) entry which is preliminary data.</text>
</comment>
<accession>A0A2J8A167</accession>
<feature type="region of interest" description="Disordered" evidence="1">
    <location>
        <begin position="404"/>
        <end position="447"/>
    </location>
</feature>
<feature type="region of interest" description="Disordered" evidence="1">
    <location>
        <begin position="636"/>
        <end position="680"/>
    </location>
</feature>
<keyword evidence="2" id="KW-0732">Signal</keyword>
<dbReference type="PANTHER" id="PTHR23261:SF77">
    <property type="entry name" value="GROUND-LIKE DOMAIN-CONTAINING PROTEIN"/>
    <property type="match status" value="1"/>
</dbReference>
<protein>
    <recommendedName>
        <fullName evidence="5">GATA-type domain-containing protein</fullName>
    </recommendedName>
</protein>